<dbReference type="SUPFAM" id="SSF55729">
    <property type="entry name" value="Acyl-CoA N-acyltransferases (Nat)"/>
    <property type="match status" value="1"/>
</dbReference>
<protein>
    <recommendedName>
        <fullName evidence="1">N-acetyltransferase domain-containing protein</fullName>
    </recommendedName>
</protein>
<dbReference type="CDD" id="cd04301">
    <property type="entry name" value="NAT_SF"/>
    <property type="match status" value="1"/>
</dbReference>
<evidence type="ECO:0000259" key="1">
    <source>
        <dbReference type="PROSITE" id="PS51186"/>
    </source>
</evidence>
<proteinExistence type="predicted"/>
<dbReference type="AlphaFoldDB" id="A0A7S4APG6"/>
<organism evidence="2">
    <name type="scientific">Pseudo-nitzschia australis</name>
    <dbReference type="NCBI Taxonomy" id="44445"/>
    <lineage>
        <taxon>Eukaryota</taxon>
        <taxon>Sar</taxon>
        <taxon>Stramenopiles</taxon>
        <taxon>Ochrophyta</taxon>
        <taxon>Bacillariophyta</taxon>
        <taxon>Bacillariophyceae</taxon>
        <taxon>Bacillariophycidae</taxon>
        <taxon>Bacillariales</taxon>
        <taxon>Bacillariaceae</taxon>
        <taxon>Pseudo-nitzschia</taxon>
    </lineage>
</organism>
<dbReference type="InterPro" id="IPR016181">
    <property type="entry name" value="Acyl_CoA_acyltransferase"/>
</dbReference>
<sequence length="187" mass="21401">MVTIEEEKPEITYKIAWQKKDEKIQKDACAVWESLQTVKTPEQATKRAQYLCVVAYHGDQLVGMSTAVVGMQKQVYANAIHFRCLVNPDYRKQGIATEMATRALVATEEWSKKNPSKKVLAFVMCIESQTLALKCYEPVWNNKINFIGYSEQGLPLYLRWFKHATFGNIDEDPNFVFYPSRPGIIGP</sequence>
<dbReference type="InterPro" id="IPR000182">
    <property type="entry name" value="GNAT_dom"/>
</dbReference>
<dbReference type="Pfam" id="PF00583">
    <property type="entry name" value="Acetyltransf_1"/>
    <property type="match status" value="1"/>
</dbReference>
<reference evidence="2" key="1">
    <citation type="submission" date="2021-01" db="EMBL/GenBank/DDBJ databases">
        <authorList>
            <person name="Corre E."/>
            <person name="Pelletier E."/>
            <person name="Niang G."/>
            <person name="Scheremetjew M."/>
            <person name="Finn R."/>
            <person name="Kale V."/>
            <person name="Holt S."/>
            <person name="Cochrane G."/>
            <person name="Meng A."/>
            <person name="Brown T."/>
            <person name="Cohen L."/>
        </authorList>
    </citation>
    <scope>NUCLEOTIDE SEQUENCE</scope>
    <source>
        <strain evidence="2">10249 10 AB</strain>
    </source>
</reference>
<dbReference type="Gene3D" id="3.40.630.30">
    <property type="match status" value="1"/>
</dbReference>
<name>A0A7S4APG6_9STRA</name>
<gene>
    <name evidence="2" type="ORF">PAUS00366_LOCUS15255</name>
</gene>
<accession>A0A7S4APG6</accession>
<dbReference type="GO" id="GO:0016747">
    <property type="term" value="F:acyltransferase activity, transferring groups other than amino-acyl groups"/>
    <property type="evidence" value="ECO:0007669"/>
    <property type="project" value="InterPro"/>
</dbReference>
<evidence type="ECO:0000313" key="2">
    <source>
        <dbReference type="EMBL" id="CAE0722500.1"/>
    </source>
</evidence>
<dbReference type="PROSITE" id="PS51186">
    <property type="entry name" value="GNAT"/>
    <property type="match status" value="1"/>
</dbReference>
<feature type="domain" description="N-acetyltransferase" evidence="1">
    <location>
        <begin position="11"/>
        <end position="165"/>
    </location>
</feature>
<dbReference type="EMBL" id="HBIX01021789">
    <property type="protein sequence ID" value="CAE0722500.1"/>
    <property type="molecule type" value="Transcribed_RNA"/>
</dbReference>